<feature type="chain" id="PRO_5036262423" evidence="1">
    <location>
        <begin position="27"/>
        <end position="122"/>
    </location>
</feature>
<evidence type="ECO:0000256" key="1">
    <source>
        <dbReference type="SAM" id="SignalP"/>
    </source>
</evidence>
<dbReference type="EMBL" id="HBUF01163600">
    <property type="protein sequence ID" value="CAG6650719.1"/>
    <property type="molecule type" value="Transcribed_RNA"/>
</dbReference>
<organism evidence="2">
    <name type="scientific">Cacopsylla melanoneura</name>
    <dbReference type="NCBI Taxonomy" id="428564"/>
    <lineage>
        <taxon>Eukaryota</taxon>
        <taxon>Metazoa</taxon>
        <taxon>Ecdysozoa</taxon>
        <taxon>Arthropoda</taxon>
        <taxon>Hexapoda</taxon>
        <taxon>Insecta</taxon>
        <taxon>Pterygota</taxon>
        <taxon>Neoptera</taxon>
        <taxon>Paraneoptera</taxon>
        <taxon>Hemiptera</taxon>
        <taxon>Sternorrhyncha</taxon>
        <taxon>Psylloidea</taxon>
        <taxon>Psyllidae</taxon>
        <taxon>Psyllinae</taxon>
        <taxon>Cacopsylla</taxon>
    </lineage>
</organism>
<proteinExistence type="predicted"/>
<dbReference type="EMBL" id="HBUF01163601">
    <property type="protein sequence ID" value="CAG6650720.1"/>
    <property type="molecule type" value="Transcribed_RNA"/>
</dbReference>
<dbReference type="AlphaFoldDB" id="A0A8D8WAE6"/>
<protein>
    <submittedName>
        <fullName evidence="2">Uncharacterized protein</fullName>
    </submittedName>
</protein>
<accession>A0A8D8WAE6</accession>
<keyword evidence="1" id="KW-0732">Signal</keyword>
<sequence length="122" mass="13355">MAFISSTTLLVTFAFIFLQSPNTVSSNGPPPTEKSVLPPKALELCKETKTAVCPKGSGDKEPVCEGYAAKAGGTDSRCDADNGCSLISKSMAKTNWCTYLTKKRFLMQWKIRLLTRNVMRIN</sequence>
<feature type="signal peptide" evidence="1">
    <location>
        <begin position="1"/>
        <end position="26"/>
    </location>
</feature>
<evidence type="ECO:0000313" key="2">
    <source>
        <dbReference type="EMBL" id="CAG6650719.1"/>
    </source>
</evidence>
<reference evidence="2" key="1">
    <citation type="submission" date="2021-05" db="EMBL/GenBank/DDBJ databases">
        <authorList>
            <person name="Alioto T."/>
            <person name="Alioto T."/>
            <person name="Gomez Garrido J."/>
        </authorList>
    </citation>
    <scope>NUCLEOTIDE SEQUENCE</scope>
</reference>
<name>A0A8D8WAE6_9HEMI</name>